<proteinExistence type="predicted"/>
<dbReference type="InterPro" id="IPR000524">
    <property type="entry name" value="Tscrpt_reg_HTH_GntR"/>
</dbReference>
<evidence type="ECO:0000256" key="2">
    <source>
        <dbReference type="ARBA" id="ARBA00023125"/>
    </source>
</evidence>
<dbReference type="EMBL" id="JBHTCG010000004">
    <property type="protein sequence ID" value="MFC7382047.1"/>
    <property type="molecule type" value="Genomic_DNA"/>
</dbReference>
<organism evidence="7 8">
    <name type="scientific">Sphaerisporangium rhizosphaerae</name>
    <dbReference type="NCBI Taxonomy" id="2269375"/>
    <lineage>
        <taxon>Bacteria</taxon>
        <taxon>Bacillati</taxon>
        <taxon>Actinomycetota</taxon>
        <taxon>Actinomycetes</taxon>
        <taxon>Streptosporangiales</taxon>
        <taxon>Streptosporangiaceae</taxon>
        <taxon>Sphaerisporangium</taxon>
    </lineage>
</organism>
<dbReference type="RefSeq" id="WP_380825151.1">
    <property type="nucleotide sequence ID" value="NZ_JBHTCG010000004.1"/>
</dbReference>
<feature type="domain" description="HTH gntR-type" evidence="5">
    <location>
        <begin position="9"/>
        <end position="77"/>
    </location>
</feature>
<reference evidence="8" key="1">
    <citation type="journal article" date="2019" name="Int. J. Syst. Evol. Microbiol.">
        <title>The Global Catalogue of Microorganisms (GCM) 10K type strain sequencing project: providing services to taxonomists for standard genome sequencing and annotation.</title>
        <authorList>
            <consortium name="The Broad Institute Genomics Platform"/>
            <consortium name="The Broad Institute Genome Sequencing Center for Infectious Disease"/>
            <person name="Wu L."/>
            <person name="Ma J."/>
        </authorList>
    </citation>
    <scope>NUCLEOTIDE SEQUENCE [LARGE SCALE GENOMIC DNA]</scope>
    <source>
        <strain evidence="8">CECT 7649</strain>
    </source>
</reference>
<dbReference type="InterPro" id="IPR036390">
    <property type="entry name" value="WH_DNA-bd_sf"/>
</dbReference>
<keyword evidence="2 4" id="KW-0238">DNA-binding</keyword>
<dbReference type="Pfam" id="PF02909">
    <property type="entry name" value="TetR_C_1"/>
    <property type="match status" value="1"/>
</dbReference>
<feature type="DNA-binding region" description="H-T-H motif" evidence="4">
    <location>
        <begin position="118"/>
        <end position="137"/>
    </location>
</feature>
<dbReference type="PROSITE" id="PS50977">
    <property type="entry name" value="HTH_TETR_2"/>
    <property type="match status" value="1"/>
</dbReference>
<sequence>MDRPGTRPEPPYARIVREIRRRITSGELRAGDRVPSTRQITGEWGVAMATATKVLATLRQEGLVQPMPGIGTVVRVPEPVPVRHREPAAADDGRDPARARLVRTAIEIADAEGIAALSMRRAAAALGVPTMSLYRHVQGKDELVLLMADTVFGAEFTPVPSARTWRERLELVARQHWAMYRRHCWLAQVQSFTRPLMSHNALAGTEWVVQGLTGLGLRPNELLHLVVTVYSYVHGVAVNLEGEAQARQESGVTDDEWMAAQAPAFAGLLSSGEFPAFSRILRSPGVELDLDSLFEFGLLSLLDGIAVRVRAARGRTGRR</sequence>
<dbReference type="Gene3D" id="1.10.357.10">
    <property type="entry name" value="Tetracycline Repressor, domain 2"/>
    <property type="match status" value="1"/>
</dbReference>
<keyword evidence="8" id="KW-1185">Reference proteome</keyword>
<evidence type="ECO:0000259" key="5">
    <source>
        <dbReference type="PROSITE" id="PS50949"/>
    </source>
</evidence>
<protein>
    <submittedName>
        <fullName evidence="7">TetR/AcrR family transcriptional regulator C-terminal domain-containing protein</fullName>
    </submittedName>
</protein>
<dbReference type="Pfam" id="PF00440">
    <property type="entry name" value="TetR_N"/>
    <property type="match status" value="1"/>
</dbReference>
<dbReference type="InterPro" id="IPR009057">
    <property type="entry name" value="Homeodomain-like_sf"/>
</dbReference>
<dbReference type="InterPro" id="IPR001647">
    <property type="entry name" value="HTH_TetR"/>
</dbReference>
<keyword evidence="1" id="KW-0805">Transcription regulation</keyword>
<dbReference type="Proteomes" id="UP001596496">
    <property type="component" value="Unassembled WGS sequence"/>
</dbReference>
<dbReference type="Pfam" id="PF00392">
    <property type="entry name" value="GntR"/>
    <property type="match status" value="1"/>
</dbReference>
<comment type="caution">
    <text evidence="7">The sequence shown here is derived from an EMBL/GenBank/DDBJ whole genome shotgun (WGS) entry which is preliminary data.</text>
</comment>
<dbReference type="SUPFAM" id="SSF46785">
    <property type="entry name" value="Winged helix' DNA-binding domain"/>
    <property type="match status" value="1"/>
</dbReference>
<evidence type="ECO:0000256" key="1">
    <source>
        <dbReference type="ARBA" id="ARBA00023015"/>
    </source>
</evidence>
<dbReference type="InterPro" id="IPR036388">
    <property type="entry name" value="WH-like_DNA-bd_sf"/>
</dbReference>
<dbReference type="SUPFAM" id="SSF48498">
    <property type="entry name" value="Tetracyclin repressor-like, C-terminal domain"/>
    <property type="match status" value="1"/>
</dbReference>
<evidence type="ECO:0000256" key="4">
    <source>
        <dbReference type="PROSITE-ProRule" id="PRU00335"/>
    </source>
</evidence>
<evidence type="ECO:0000256" key="3">
    <source>
        <dbReference type="ARBA" id="ARBA00023163"/>
    </source>
</evidence>
<keyword evidence="3" id="KW-0804">Transcription</keyword>
<dbReference type="InterPro" id="IPR004111">
    <property type="entry name" value="Repressor_TetR_C"/>
</dbReference>
<dbReference type="SMART" id="SM00345">
    <property type="entry name" value="HTH_GNTR"/>
    <property type="match status" value="1"/>
</dbReference>
<dbReference type="PROSITE" id="PS50949">
    <property type="entry name" value="HTH_GNTR"/>
    <property type="match status" value="1"/>
</dbReference>
<dbReference type="PANTHER" id="PTHR30055">
    <property type="entry name" value="HTH-TYPE TRANSCRIPTIONAL REGULATOR RUTR"/>
    <property type="match status" value="1"/>
</dbReference>
<evidence type="ECO:0000313" key="8">
    <source>
        <dbReference type="Proteomes" id="UP001596496"/>
    </source>
</evidence>
<evidence type="ECO:0000259" key="6">
    <source>
        <dbReference type="PROSITE" id="PS50977"/>
    </source>
</evidence>
<dbReference type="InterPro" id="IPR050109">
    <property type="entry name" value="HTH-type_TetR-like_transc_reg"/>
</dbReference>
<name>A0ABW2NZ85_9ACTN</name>
<gene>
    <name evidence="7" type="ORF">ACFQSB_07500</name>
</gene>
<accession>A0ABW2NZ85</accession>
<evidence type="ECO:0000313" key="7">
    <source>
        <dbReference type="EMBL" id="MFC7382047.1"/>
    </source>
</evidence>
<feature type="domain" description="HTH tetR-type" evidence="6">
    <location>
        <begin position="95"/>
        <end position="155"/>
    </location>
</feature>
<dbReference type="PANTHER" id="PTHR30055:SF151">
    <property type="entry name" value="TRANSCRIPTIONAL REGULATORY PROTEIN"/>
    <property type="match status" value="1"/>
</dbReference>
<dbReference type="Gene3D" id="1.10.10.10">
    <property type="entry name" value="Winged helix-like DNA-binding domain superfamily/Winged helix DNA-binding domain"/>
    <property type="match status" value="1"/>
</dbReference>
<dbReference type="SUPFAM" id="SSF46689">
    <property type="entry name" value="Homeodomain-like"/>
    <property type="match status" value="1"/>
</dbReference>
<dbReference type="InterPro" id="IPR036271">
    <property type="entry name" value="Tet_transcr_reg_TetR-rel_C_sf"/>
</dbReference>
<dbReference type="Gene3D" id="1.10.10.60">
    <property type="entry name" value="Homeodomain-like"/>
    <property type="match status" value="1"/>
</dbReference>